<dbReference type="InterPro" id="IPR014922">
    <property type="entry name" value="YdhG-like"/>
</dbReference>
<name>A0A0N1EDZ4_9GAMM</name>
<dbReference type="PATRIC" id="fig|187330.3.peg.2336"/>
<reference evidence="2 3" key="1">
    <citation type="submission" date="2015-08" db="EMBL/GenBank/DDBJ databases">
        <title>Draft Genome Sequence of Pseudoalteromonas porphyrae UCD-SED14.</title>
        <authorList>
            <person name="Coil D.A."/>
            <person name="Jospin G."/>
            <person name="Lee R.D."/>
            <person name="Eisen J.A."/>
        </authorList>
    </citation>
    <scope>NUCLEOTIDE SEQUENCE [LARGE SCALE GENOMIC DNA]</scope>
    <source>
        <strain evidence="2 3">UCD-SED14</strain>
    </source>
</reference>
<dbReference type="Proteomes" id="UP000037848">
    <property type="component" value="Unassembled WGS sequence"/>
</dbReference>
<dbReference type="SUPFAM" id="SSF159888">
    <property type="entry name" value="YdhG-like"/>
    <property type="match status" value="1"/>
</dbReference>
<dbReference type="Pfam" id="PF08818">
    <property type="entry name" value="DUF1801"/>
    <property type="match status" value="1"/>
</dbReference>
<gene>
    <name evidence="2" type="ORF">ADS77_18440</name>
</gene>
<protein>
    <recommendedName>
        <fullName evidence="1">YdhG-like domain-containing protein</fullName>
    </recommendedName>
</protein>
<dbReference type="EMBL" id="LHPH01000027">
    <property type="protein sequence ID" value="KPH58030.1"/>
    <property type="molecule type" value="Genomic_DNA"/>
</dbReference>
<dbReference type="OrthoDB" id="328972at2"/>
<proteinExistence type="predicted"/>
<comment type="caution">
    <text evidence="2">The sequence shown here is derived from an EMBL/GenBank/DDBJ whole genome shotgun (WGS) entry which is preliminary data.</text>
</comment>
<organism evidence="2 3">
    <name type="scientific">Pseudoalteromonas porphyrae</name>
    <dbReference type="NCBI Taxonomy" id="187330"/>
    <lineage>
        <taxon>Bacteria</taxon>
        <taxon>Pseudomonadati</taxon>
        <taxon>Pseudomonadota</taxon>
        <taxon>Gammaproteobacteria</taxon>
        <taxon>Alteromonadales</taxon>
        <taxon>Pseudoalteromonadaceae</taxon>
        <taxon>Pseudoalteromonas</taxon>
    </lineage>
</organism>
<keyword evidence="3" id="KW-1185">Reference proteome</keyword>
<dbReference type="AlphaFoldDB" id="A0A0N1EDZ4"/>
<feature type="domain" description="YdhG-like" evidence="1">
    <location>
        <begin position="20"/>
        <end position="120"/>
    </location>
</feature>
<dbReference type="RefSeq" id="WP_054205966.1">
    <property type="nucleotide sequence ID" value="NZ_LHPH01000027.1"/>
</dbReference>
<dbReference type="STRING" id="187330.AMS58_15595"/>
<evidence type="ECO:0000259" key="1">
    <source>
        <dbReference type="Pfam" id="PF08818"/>
    </source>
</evidence>
<evidence type="ECO:0000313" key="2">
    <source>
        <dbReference type="EMBL" id="KPH58030.1"/>
    </source>
</evidence>
<accession>A0A0N1EDZ4</accession>
<sequence length="134" mass="15445">MQDSVKQKFMTYPESIAVVLHEIRDLIFQVAAQDGITTVEETLKWGEPSYIAKSGSTIRFDYKEKAPQQFCIYFNCKTKLIDTFKELYGDTFVYQGNRALVFELEQALPNKELAHCLSLALRYKKIKHLPMLGA</sequence>
<evidence type="ECO:0000313" key="3">
    <source>
        <dbReference type="Proteomes" id="UP000037848"/>
    </source>
</evidence>